<proteinExistence type="predicted"/>
<evidence type="ECO:0000313" key="3">
    <source>
        <dbReference type="Proteomes" id="UP000054166"/>
    </source>
</evidence>
<dbReference type="AlphaFoldDB" id="A0A0C3BFP7"/>
<reference evidence="3" key="2">
    <citation type="submission" date="2015-01" db="EMBL/GenBank/DDBJ databases">
        <title>Evolutionary Origins and Diversification of the Mycorrhizal Mutualists.</title>
        <authorList>
            <consortium name="DOE Joint Genome Institute"/>
            <consortium name="Mycorrhizal Genomics Consortium"/>
            <person name="Kohler A."/>
            <person name="Kuo A."/>
            <person name="Nagy L.G."/>
            <person name="Floudas D."/>
            <person name="Copeland A."/>
            <person name="Barry K.W."/>
            <person name="Cichocki N."/>
            <person name="Veneault-Fourrey C."/>
            <person name="LaButti K."/>
            <person name="Lindquist E.A."/>
            <person name="Lipzen A."/>
            <person name="Lundell T."/>
            <person name="Morin E."/>
            <person name="Murat C."/>
            <person name="Riley R."/>
            <person name="Ohm R."/>
            <person name="Sun H."/>
            <person name="Tunlid A."/>
            <person name="Henrissat B."/>
            <person name="Grigoriev I.V."/>
            <person name="Hibbett D.S."/>
            <person name="Martin F."/>
        </authorList>
    </citation>
    <scope>NUCLEOTIDE SEQUENCE [LARGE SCALE GENOMIC DNA]</scope>
    <source>
        <strain evidence="3">F 1598</strain>
    </source>
</reference>
<dbReference type="HOGENOM" id="CLU_2671947_0_0_1"/>
<keyword evidence="1" id="KW-0812">Transmembrane</keyword>
<dbReference type="EMBL" id="KN833038">
    <property type="protein sequence ID" value="KIM76132.1"/>
    <property type="molecule type" value="Genomic_DNA"/>
</dbReference>
<keyword evidence="1" id="KW-1133">Transmembrane helix</keyword>
<accession>A0A0C3BFP7</accession>
<gene>
    <name evidence="2" type="ORF">PILCRDRAFT_826646</name>
</gene>
<reference evidence="2 3" key="1">
    <citation type="submission" date="2014-04" db="EMBL/GenBank/DDBJ databases">
        <authorList>
            <consortium name="DOE Joint Genome Institute"/>
            <person name="Kuo A."/>
            <person name="Tarkka M."/>
            <person name="Buscot F."/>
            <person name="Kohler A."/>
            <person name="Nagy L.G."/>
            <person name="Floudas D."/>
            <person name="Copeland A."/>
            <person name="Barry K.W."/>
            <person name="Cichocki N."/>
            <person name="Veneault-Fourrey C."/>
            <person name="LaButti K."/>
            <person name="Lindquist E.A."/>
            <person name="Lipzen A."/>
            <person name="Lundell T."/>
            <person name="Morin E."/>
            <person name="Murat C."/>
            <person name="Sun H."/>
            <person name="Tunlid A."/>
            <person name="Henrissat B."/>
            <person name="Grigoriev I.V."/>
            <person name="Hibbett D.S."/>
            <person name="Martin F."/>
            <person name="Nordberg H.P."/>
            <person name="Cantor M.N."/>
            <person name="Hua S.X."/>
        </authorList>
    </citation>
    <scope>NUCLEOTIDE SEQUENCE [LARGE SCALE GENOMIC DNA]</scope>
    <source>
        <strain evidence="2 3">F 1598</strain>
    </source>
</reference>
<organism evidence="2 3">
    <name type="scientific">Piloderma croceum (strain F 1598)</name>
    <dbReference type="NCBI Taxonomy" id="765440"/>
    <lineage>
        <taxon>Eukaryota</taxon>
        <taxon>Fungi</taxon>
        <taxon>Dikarya</taxon>
        <taxon>Basidiomycota</taxon>
        <taxon>Agaricomycotina</taxon>
        <taxon>Agaricomycetes</taxon>
        <taxon>Agaricomycetidae</taxon>
        <taxon>Atheliales</taxon>
        <taxon>Atheliaceae</taxon>
        <taxon>Piloderma</taxon>
    </lineage>
</organism>
<dbReference type="Proteomes" id="UP000054166">
    <property type="component" value="Unassembled WGS sequence"/>
</dbReference>
<sequence>MVTLSRIGPIPDSGSISYRMIPCPVAVILSIFLYEENRLIEGYKYKGLLIPGRTLYQRISFLTHSSNTKYCSLSK</sequence>
<keyword evidence="3" id="KW-1185">Reference proteome</keyword>
<feature type="transmembrane region" description="Helical" evidence="1">
    <location>
        <begin position="16"/>
        <end position="34"/>
    </location>
</feature>
<evidence type="ECO:0000313" key="2">
    <source>
        <dbReference type="EMBL" id="KIM76132.1"/>
    </source>
</evidence>
<evidence type="ECO:0000256" key="1">
    <source>
        <dbReference type="SAM" id="Phobius"/>
    </source>
</evidence>
<dbReference type="InParanoid" id="A0A0C3BFP7"/>
<keyword evidence="1" id="KW-0472">Membrane</keyword>
<name>A0A0C3BFP7_PILCF</name>
<protein>
    <submittedName>
        <fullName evidence="2">Uncharacterized protein</fullName>
    </submittedName>
</protein>